<dbReference type="Proteomes" id="UP000019426">
    <property type="component" value="Chromosome M2/40_rep1"/>
</dbReference>
<evidence type="ECO:0000313" key="1">
    <source>
        <dbReference type="EMBL" id="CDM68429.1"/>
    </source>
</evidence>
<proteinExistence type="predicted"/>
<protein>
    <submittedName>
        <fullName evidence="1">Uncharacterized protein</fullName>
    </submittedName>
</protein>
<evidence type="ECO:0000313" key="2">
    <source>
        <dbReference type="Proteomes" id="UP000019426"/>
    </source>
</evidence>
<organism evidence="1 2">
    <name type="scientific">Clostridium bornimense</name>
    <dbReference type="NCBI Taxonomy" id="1216932"/>
    <lineage>
        <taxon>Bacteria</taxon>
        <taxon>Bacillati</taxon>
        <taxon>Bacillota</taxon>
        <taxon>Clostridia</taxon>
        <taxon>Eubacteriales</taxon>
        <taxon>Clostridiaceae</taxon>
        <taxon>Clostridium</taxon>
    </lineage>
</organism>
<dbReference type="RefSeq" id="WP_044037482.1">
    <property type="nucleotide sequence ID" value="NZ_HG917868.1"/>
</dbReference>
<dbReference type="EMBL" id="HG917868">
    <property type="protein sequence ID" value="CDM68429.1"/>
    <property type="molecule type" value="Genomic_DNA"/>
</dbReference>
<dbReference type="AlphaFoldDB" id="W6RXV2"/>
<accession>W6RXV2</accession>
<dbReference type="PATRIC" id="fig|1216932.3.peg.1259"/>
<sequence>MYLKLLFKNENYKILQILDVIEHKNNFFIQDLNYNKYNEFLGNIAKSDKKTINNLCELFYLYEKKVQDDVKYI</sequence>
<reference evidence="1 2" key="1">
    <citation type="submission" date="2013-11" db="EMBL/GenBank/DDBJ databases">
        <title>Complete genome sequence of Clostridum sp. M2/40.</title>
        <authorList>
            <person name="Wibberg D."/>
            <person name="Puehler A."/>
            <person name="Schlueter A."/>
        </authorList>
    </citation>
    <scope>NUCLEOTIDE SEQUENCE [LARGE SCALE GENOMIC DNA]</scope>
    <source>
        <strain evidence="2">M2/40</strain>
    </source>
</reference>
<gene>
    <name evidence="1" type="ORF">CM240_1265</name>
</gene>
<name>W6RXV2_9CLOT</name>
<keyword evidence="2" id="KW-1185">Reference proteome</keyword>
<dbReference type="HOGENOM" id="CLU_2698048_0_0_9"/>
<dbReference type="KEGG" id="clt:CM240_1265"/>